<protein>
    <submittedName>
        <fullName evidence="2">Uncharacterized protein</fullName>
    </submittedName>
</protein>
<reference evidence="2 3" key="1">
    <citation type="submission" date="2019-12" db="EMBL/GenBank/DDBJ databases">
        <title>Draft genome sequence of the ascomycete Xylaria multiplex DSM 110363.</title>
        <authorList>
            <person name="Buettner E."/>
            <person name="Kellner H."/>
        </authorList>
    </citation>
    <scope>NUCLEOTIDE SEQUENCE [LARGE SCALE GENOMIC DNA]</scope>
    <source>
        <strain evidence="2 3">DSM 110363</strain>
    </source>
</reference>
<dbReference type="Pfam" id="PF22586">
    <property type="entry name" value="ANCHR-like_BBOX"/>
    <property type="match status" value="1"/>
</dbReference>
<sequence length="394" mass="42139">MDGAAASDKSLLERLNALKPSSVSLVNPSSSKSNPASTIERAGSPSREDTLTARLKSLRSQVSEDSAATDQGHGVGDSTQHRPAKQTQSPIESELGIQRGPTSVQATDDVDPLLYTDDQTLEELLEDLRSDDTWLDEVVAEVVAEEEEHQRITTLLAELSKSSGVDIVADKQFTNREAAQEDSGESGNNDSEGESLETETDSVLAKAIDEVEWEMVNGAPSSPPELESTAQEAAKHSSQDEIVPSPDGSSFSLPTVPSELQDQPDLLTPSTHVQSDVDFAASIASRMAALKLSGPRALPSVPTVAVDSLGLPQAPTFAPTDHPVPGLAKRTGLTDEDQKTWCVVCLENGSVRCLGCEAGDDVYCSRCWKEMHIGPQAGYDERGHSWTTLVPRPR</sequence>
<proteinExistence type="predicted"/>
<dbReference type="InParanoid" id="A0A7C8J3U3"/>
<keyword evidence="3" id="KW-1185">Reference proteome</keyword>
<dbReference type="PANTHER" id="PTHR46603:SF1">
    <property type="entry name" value="ABSCISSION_NOCUT CHECKPOINT REGULATOR"/>
    <property type="match status" value="1"/>
</dbReference>
<dbReference type="AlphaFoldDB" id="A0A7C8J3U3"/>
<name>A0A7C8J3U3_9PEZI</name>
<feature type="region of interest" description="Disordered" evidence="1">
    <location>
        <begin position="18"/>
        <end position="111"/>
    </location>
</feature>
<comment type="caution">
    <text evidence="2">The sequence shown here is derived from an EMBL/GenBank/DDBJ whole genome shotgun (WGS) entry which is preliminary data.</text>
</comment>
<feature type="compositionally biased region" description="Low complexity" evidence="1">
    <location>
        <begin position="18"/>
        <end position="34"/>
    </location>
</feature>
<accession>A0A7C8J3U3</accession>
<feature type="region of interest" description="Disordered" evidence="1">
    <location>
        <begin position="171"/>
        <end position="202"/>
    </location>
</feature>
<dbReference type="EMBL" id="WUBL01000028">
    <property type="protein sequence ID" value="KAF2970079.1"/>
    <property type="molecule type" value="Genomic_DNA"/>
</dbReference>
<feature type="compositionally biased region" description="Polar residues" evidence="1">
    <location>
        <begin position="58"/>
        <end position="69"/>
    </location>
</feature>
<dbReference type="Proteomes" id="UP000481858">
    <property type="component" value="Unassembled WGS sequence"/>
</dbReference>
<dbReference type="InterPro" id="IPR044553">
    <property type="entry name" value="Bbox1_ANCHR"/>
</dbReference>
<feature type="compositionally biased region" description="Polar residues" evidence="1">
    <location>
        <begin position="247"/>
        <end position="261"/>
    </location>
</feature>
<feature type="compositionally biased region" description="Acidic residues" evidence="1">
    <location>
        <begin position="191"/>
        <end position="200"/>
    </location>
</feature>
<evidence type="ECO:0000313" key="3">
    <source>
        <dbReference type="Proteomes" id="UP000481858"/>
    </source>
</evidence>
<dbReference type="CDD" id="cd19817">
    <property type="entry name" value="Bbox1_ANCHR-like"/>
    <property type="match status" value="1"/>
</dbReference>
<dbReference type="SUPFAM" id="SSF57845">
    <property type="entry name" value="B-box zinc-binding domain"/>
    <property type="match status" value="1"/>
</dbReference>
<gene>
    <name evidence="2" type="ORF">GQX73_g3583</name>
</gene>
<dbReference type="PANTHER" id="PTHR46603">
    <property type="entry name" value="ABSCISSION/NOCUT CHECKPOINT REGULATOR"/>
    <property type="match status" value="1"/>
</dbReference>
<organism evidence="2 3">
    <name type="scientific">Xylaria multiplex</name>
    <dbReference type="NCBI Taxonomy" id="323545"/>
    <lineage>
        <taxon>Eukaryota</taxon>
        <taxon>Fungi</taxon>
        <taxon>Dikarya</taxon>
        <taxon>Ascomycota</taxon>
        <taxon>Pezizomycotina</taxon>
        <taxon>Sordariomycetes</taxon>
        <taxon>Xylariomycetidae</taxon>
        <taxon>Xylariales</taxon>
        <taxon>Xylariaceae</taxon>
        <taxon>Xylaria</taxon>
    </lineage>
</organism>
<evidence type="ECO:0000256" key="1">
    <source>
        <dbReference type="SAM" id="MobiDB-lite"/>
    </source>
</evidence>
<feature type="region of interest" description="Disordered" evidence="1">
    <location>
        <begin position="217"/>
        <end position="270"/>
    </location>
</feature>
<evidence type="ECO:0000313" key="2">
    <source>
        <dbReference type="EMBL" id="KAF2970079.1"/>
    </source>
</evidence>
<dbReference type="OrthoDB" id="5407799at2759"/>